<keyword evidence="1" id="KW-0472">Membrane</keyword>
<evidence type="ECO:0000256" key="1">
    <source>
        <dbReference type="SAM" id="Phobius"/>
    </source>
</evidence>
<keyword evidence="1" id="KW-1133">Transmembrane helix</keyword>
<evidence type="ECO:0000313" key="2">
    <source>
        <dbReference type="EMBL" id="QIQ08663.1"/>
    </source>
</evidence>
<organism evidence="2">
    <name type="scientific">Panulirus argus virus 1</name>
    <dbReference type="NCBI Taxonomy" id="380624"/>
    <lineage>
        <taxon>Viruses</taxon>
    </lineage>
</organism>
<feature type="transmembrane region" description="Helical" evidence="1">
    <location>
        <begin position="162"/>
        <end position="183"/>
    </location>
</feature>
<dbReference type="EMBL" id="MN604017">
    <property type="protein sequence ID" value="QIQ08663.1"/>
    <property type="molecule type" value="Genomic_DNA"/>
</dbReference>
<sequence length="188" mass="20326">MVQIADVHGDLDIDSLTLEQKQILNVDCLLTNENVRTMVDTLKETIISEVNNDSVMSGIANSNSVVHNALYSDVAEETVDTVKNSIAAVVANTQELNVSNIGGNVTLGNISFRQRTDLVTKALLDASGMSSVLKEIEREETSSSKNKESTVIGETFRGISSVVSSMFMVWVILGIGLLAFVAYKTKIL</sequence>
<reference evidence="2" key="1">
    <citation type="journal article" date="2020" name="MBio">
        <title>A New Family of DNA Viruses Causing Disease in Crustaceans from Diverse Aquatic Biomes.</title>
        <authorList>
            <person name="Subramaniam K."/>
            <person name="Behringer D.C."/>
            <person name="Bojko J."/>
            <person name="Yutin N."/>
            <person name="Clark A.S."/>
            <person name="Bateman K.S."/>
            <person name="van Aerle R."/>
            <person name="Bass D."/>
            <person name="Kerr R.C."/>
            <person name="Koonin E.V."/>
            <person name="Stentiford G.D."/>
            <person name="Waltzek T.B."/>
        </authorList>
    </citation>
    <scope>NUCLEOTIDE SEQUENCE</scope>
</reference>
<name>A0A6G9HDM8_9VIRU</name>
<gene>
    <name evidence="2" type="primary">ORF47</name>
</gene>
<proteinExistence type="predicted"/>
<accession>A0A6G9HDM8</accession>
<protein>
    <submittedName>
        <fullName evidence="2">Lipid membrane protein of large eukaryotic DNA virus</fullName>
    </submittedName>
</protein>
<keyword evidence="1" id="KW-0812">Transmembrane</keyword>